<feature type="compositionally biased region" description="Basic and acidic residues" evidence="7">
    <location>
        <begin position="104"/>
        <end position="121"/>
    </location>
</feature>
<reference evidence="10" key="1">
    <citation type="journal article" date="2021" name="Nat. Commun.">
        <title>Genomic analyses provide insights into spinach domestication and the genetic basis of agronomic traits.</title>
        <authorList>
            <person name="Cai X."/>
            <person name="Sun X."/>
            <person name="Xu C."/>
            <person name="Sun H."/>
            <person name="Wang X."/>
            <person name="Ge C."/>
            <person name="Zhang Z."/>
            <person name="Wang Q."/>
            <person name="Fei Z."/>
            <person name="Jiao C."/>
            <person name="Wang Q."/>
        </authorList>
    </citation>
    <scope>NUCLEOTIDE SEQUENCE [LARGE SCALE GENOMIC DNA]</scope>
    <source>
        <strain evidence="10">cv. Varoflay</strain>
    </source>
</reference>
<dbReference type="KEGG" id="soe:110777701"/>
<evidence type="ECO:0000313" key="11">
    <source>
        <dbReference type="RefSeq" id="XP_021837983.2"/>
    </source>
</evidence>
<evidence type="ECO:0000256" key="5">
    <source>
        <dbReference type="ARBA" id="ARBA00023242"/>
    </source>
</evidence>
<dbReference type="InterPro" id="IPR016177">
    <property type="entry name" value="DNA-bd_dom_sf"/>
</dbReference>
<keyword evidence="4" id="KW-0804">Transcription</keyword>
<keyword evidence="5" id="KW-0539">Nucleus</keyword>
<evidence type="ECO:0000256" key="6">
    <source>
        <dbReference type="PROSITE-ProRule" id="PRU00042"/>
    </source>
</evidence>
<dbReference type="GO" id="GO:0008270">
    <property type="term" value="F:zinc ion binding"/>
    <property type="evidence" value="ECO:0007669"/>
    <property type="project" value="UniProtKB-KW"/>
</dbReference>
<dbReference type="GeneID" id="110777701"/>
<comment type="subcellular location">
    <subcellularLocation>
        <location evidence="1">Nucleus</location>
    </subcellularLocation>
</comment>
<keyword evidence="6" id="KW-0863">Zinc-finger</keyword>
<feature type="region of interest" description="Disordered" evidence="7">
    <location>
        <begin position="104"/>
        <end position="126"/>
    </location>
</feature>
<gene>
    <name evidence="11" type="primary">LOC110777701</name>
</gene>
<dbReference type="PROSITE" id="PS00028">
    <property type="entry name" value="ZINC_FINGER_C2H2_1"/>
    <property type="match status" value="2"/>
</dbReference>
<feature type="domain" description="C2H2-type" evidence="8">
    <location>
        <begin position="325"/>
        <end position="353"/>
    </location>
</feature>
<keyword evidence="3" id="KW-0238">DNA-binding</keyword>
<dbReference type="PANTHER" id="PTHR37701:SF17">
    <property type="entry name" value="METHYL BINDING DOMAIN117"/>
    <property type="match status" value="1"/>
</dbReference>
<dbReference type="PANTHER" id="PTHR37701">
    <property type="entry name" value="METHYL-CPG-BINDING DOMAIN-CONTAINING PROTEIN 8"/>
    <property type="match status" value="1"/>
</dbReference>
<evidence type="ECO:0000256" key="3">
    <source>
        <dbReference type="ARBA" id="ARBA00023125"/>
    </source>
</evidence>
<dbReference type="InterPro" id="IPR037472">
    <property type="entry name" value="MBD8"/>
</dbReference>
<dbReference type="PROSITE" id="PS50157">
    <property type="entry name" value="ZINC_FINGER_C2H2_2"/>
    <property type="match status" value="1"/>
</dbReference>
<reference evidence="11" key="2">
    <citation type="submission" date="2025-08" db="UniProtKB">
        <authorList>
            <consortium name="RefSeq"/>
        </authorList>
    </citation>
    <scope>IDENTIFICATION</scope>
    <source>
        <tissue evidence="11">Leaf</tissue>
    </source>
</reference>
<feature type="domain" description="MBD" evidence="9">
    <location>
        <begin position="191"/>
        <end position="263"/>
    </location>
</feature>
<dbReference type="Proteomes" id="UP000813463">
    <property type="component" value="Chromosome 4"/>
</dbReference>
<dbReference type="PROSITE" id="PS50982">
    <property type="entry name" value="MBD"/>
    <property type="match status" value="1"/>
</dbReference>
<keyword evidence="6" id="KW-0479">Metal-binding</keyword>
<evidence type="ECO:0000259" key="8">
    <source>
        <dbReference type="PROSITE" id="PS50157"/>
    </source>
</evidence>
<keyword evidence="6" id="KW-0862">Zinc</keyword>
<evidence type="ECO:0000259" key="9">
    <source>
        <dbReference type="PROSITE" id="PS50982"/>
    </source>
</evidence>
<keyword evidence="10" id="KW-1185">Reference proteome</keyword>
<sequence length="925" mass="102928">MAVNAKPTHHHFMPPISIDMSSLTHSELHSLSLLSSDTISNSSSAATTTTTAASSKFYINPSLSTHQQTYSLSPHPRRHRFSLLNKERFESNLIVTLLKKHLHFDDSTPDEKPPKKKREGENENENATVEIVNRNGVVVDLAALEESENDGGPFAEELRKRAGERVKQEELLEVLAAMEGEWCSRRKKRRVVDASSLGDALPVGWKLIIALRRKGGHFFPYCRRYISPTGEQLLSCKEVSSYLQSYFGINDVQLVRDSRVESQQLQTVDSVNDRQLMCINYGDGNFMLDLSNSPIHSACASMEHEMEASILGIENLPDVCVSDLYECHSCNISFDEKDKYLQHMFTLHQKTTKRYTLDLPVEDKVVIKDGKSETQKKKKKRRLGSSVSDGVIMKDGKYECQFCHKVFEERRRYLGHVGNHVKGSIKTPKDLLDQLNGHTRALCMESSPPGMSNSRMDALVEVAQNSIQEIGGPVFEKEISSVDNVDQLSVPEKSQSTVLKSKENSSSCHNGLNAGKHYSEGNKISGKLYPCNLVGRMSSACPNGTATGKAFEEGKLSSIELYPPCNRVNEMSMTNSNAKHLDPCFSKRGGVDIGVEEIPSLELNPQAKMGEIPRTDENINVPTDCPDVHEIQKDARKDETLSMEINPLAKRRKMSTTDGEINWQSSTCNIVASEKNSCSEMPMTPAALSSFAENVRCNSTTADDMASADNPNIHGLWYNEKASDLDSSGKLTQLDVHKAEPELAQKYDSTDLVTVSATNHMSDCAMLPPVPQIPLNSSSTFDEIFEKAGQDICSLDQNLESVGGLEYLKLDVIEPQMYKYNGMSREDTISFYEVSMDMGNDIELGLGVDDDSLKSQSEFPQEMAHSHRCLTTTVCVWCGVEFAHEITDIEPQPDSVGFMCPACRAKISKQFNELESNFSLSSHLF</sequence>
<evidence type="ECO:0000256" key="1">
    <source>
        <dbReference type="ARBA" id="ARBA00004123"/>
    </source>
</evidence>
<evidence type="ECO:0000313" key="10">
    <source>
        <dbReference type="Proteomes" id="UP000813463"/>
    </source>
</evidence>
<dbReference type="SUPFAM" id="SSF54171">
    <property type="entry name" value="DNA-binding domain"/>
    <property type="match status" value="1"/>
</dbReference>
<accession>A0A9R0JKT9</accession>
<protein>
    <submittedName>
        <fullName evidence="11">Uncharacterized protein isoform X1</fullName>
    </submittedName>
</protein>
<dbReference type="AlphaFoldDB" id="A0A9R0JKT9"/>
<keyword evidence="2" id="KW-0805">Transcription regulation</keyword>
<evidence type="ECO:0000256" key="2">
    <source>
        <dbReference type="ARBA" id="ARBA00023015"/>
    </source>
</evidence>
<proteinExistence type="predicted"/>
<dbReference type="InterPro" id="IPR013087">
    <property type="entry name" value="Znf_C2H2_type"/>
</dbReference>
<dbReference type="GO" id="GO:0003677">
    <property type="term" value="F:DNA binding"/>
    <property type="evidence" value="ECO:0007669"/>
    <property type="project" value="UniProtKB-KW"/>
</dbReference>
<dbReference type="Pfam" id="PF01429">
    <property type="entry name" value="MBD"/>
    <property type="match status" value="1"/>
</dbReference>
<dbReference type="SMART" id="SM00355">
    <property type="entry name" value="ZnF_C2H2"/>
    <property type="match status" value="2"/>
</dbReference>
<name>A0A9R0JKT9_SPIOL</name>
<dbReference type="RefSeq" id="XP_021837983.2">
    <property type="nucleotide sequence ID" value="XM_021982291.2"/>
</dbReference>
<dbReference type="InterPro" id="IPR001739">
    <property type="entry name" value="Methyl_CpG_DNA-bd"/>
</dbReference>
<dbReference type="GO" id="GO:0005634">
    <property type="term" value="C:nucleus"/>
    <property type="evidence" value="ECO:0007669"/>
    <property type="project" value="UniProtKB-SubCell"/>
</dbReference>
<evidence type="ECO:0000256" key="7">
    <source>
        <dbReference type="SAM" id="MobiDB-lite"/>
    </source>
</evidence>
<dbReference type="Gene3D" id="3.30.890.10">
    <property type="entry name" value="Methyl-cpg-binding Protein 2, Chain A"/>
    <property type="match status" value="1"/>
</dbReference>
<evidence type="ECO:0000256" key="4">
    <source>
        <dbReference type="ARBA" id="ARBA00023163"/>
    </source>
</evidence>
<organism evidence="10 11">
    <name type="scientific">Spinacia oleracea</name>
    <name type="common">Spinach</name>
    <dbReference type="NCBI Taxonomy" id="3562"/>
    <lineage>
        <taxon>Eukaryota</taxon>
        <taxon>Viridiplantae</taxon>
        <taxon>Streptophyta</taxon>
        <taxon>Embryophyta</taxon>
        <taxon>Tracheophyta</taxon>
        <taxon>Spermatophyta</taxon>
        <taxon>Magnoliopsida</taxon>
        <taxon>eudicotyledons</taxon>
        <taxon>Gunneridae</taxon>
        <taxon>Pentapetalae</taxon>
        <taxon>Caryophyllales</taxon>
        <taxon>Chenopodiaceae</taxon>
        <taxon>Chenopodioideae</taxon>
        <taxon>Anserineae</taxon>
        <taxon>Spinacia</taxon>
    </lineage>
</organism>